<organism evidence="2 3">
    <name type="scientific">Hymenobacter crusticola</name>
    <dbReference type="NCBI Taxonomy" id="1770526"/>
    <lineage>
        <taxon>Bacteria</taxon>
        <taxon>Pseudomonadati</taxon>
        <taxon>Bacteroidota</taxon>
        <taxon>Cytophagia</taxon>
        <taxon>Cytophagales</taxon>
        <taxon>Hymenobacteraceae</taxon>
        <taxon>Hymenobacter</taxon>
    </lineage>
</organism>
<gene>
    <name evidence="2" type="ORF">BXP70_15070</name>
</gene>
<feature type="transmembrane region" description="Helical" evidence="1">
    <location>
        <begin position="161"/>
        <end position="178"/>
    </location>
</feature>
<feature type="transmembrane region" description="Helical" evidence="1">
    <location>
        <begin position="332"/>
        <end position="351"/>
    </location>
</feature>
<dbReference type="InterPro" id="IPR045691">
    <property type="entry name" value="DUF6056"/>
</dbReference>
<reference evidence="2 3" key="1">
    <citation type="submission" date="2017-01" db="EMBL/GenBank/DDBJ databases">
        <title>A new Hymenobacter.</title>
        <authorList>
            <person name="Liang Y."/>
            <person name="Feng F."/>
        </authorList>
    </citation>
    <scope>NUCLEOTIDE SEQUENCE [LARGE SCALE GENOMIC DNA]</scope>
    <source>
        <strain evidence="2">MIMBbqt21</strain>
    </source>
</reference>
<evidence type="ECO:0008006" key="4">
    <source>
        <dbReference type="Google" id="ProtNLM"/>
    </source>
</evidence>
<name>A0A243WC86_9BACT</name>
<dbReference type="RefSeq" id="WP_086594909.1">
    <property type="nucleotide sequence ID" value="NZ_MTSE01000007.1"/>
</dbReference>
<feature type="transmembrane region" description="Helical" evidence="1">
    <location>
        <begin position="134"/>
        <end position="155"/>
    </location>
</feature>
<feature type="transmembrane region" description="Helical" evidence="1">
    <location>
        <begin position="363"/>
        <end position="381"/>
    </location>
</feature>
<comment type="caution">
    <text evidence="2">The sequence shown here is derived from an EMBL/GenBank/DDBJ whole genome shotgun (WGS) entry which is preliminary data.</text>
</comment>
<feature type="transmembrane region" description="Helical" evidence="1">
    <location>
        <begin position="190"/>
        <end position="213"/>
    </location>
</feature>
<keyword evidence="1" id="KW-0472">Membrane</keyword>
<keyword evidence="1" id="KW-1133">Transmembrane helix</keyword>
<evidence type="ECO:0000256" key="1">
    <source>
        <dbReference type="SAM" id="Phobius"/>
    </source>
</evidence>
<feature type="transmembrane region" description="Helical" evidence="1">
    <location>
        <begin position="25"/>
        <end position="46"/>
    </location>
</feature>
<dbReference type="OrthoDB" id="1081881at2"/>
<keyword evidence="1" id="KW-0812">Transmembrane</keyword>
<dbReference type="Pfam" id="PF19528">
    <property type="entry name" value="DUF6056"/>
    <property type="match status" value="1"/>
</dbReference>
<sequence>MSKVKERVSAPLISSTQQERKVSRVWMVLLALTILPFLLLACYTYPSIHDNYLTANAILRGGRAHYIVKTYYTWSGRYSELVLKAYLEPLTYQNAWQLEKIGAVGVILGFFASIYGLLKVLAKEKKIKSPFASSLLLFTLFLNGLSSVGPVFYWFDGYTAYTAGIIIFLMLLSCLAAMHQTQRSSYERFFYFVGACLATIVGVGTYETVLLALGWLLSTGLIVTFKQKGSTRWWWLSLFLLWLLSACFSLSAPGNLSRAATALPSDTHLFAVGRIMVSGVKSLYFMSSMLLSWSNNLLLILGTIVLLPFVTHRQQECSSFLSIPKARRVISLLLWLVAGLSVCIFPSILVYQDVWEHTWQCVYGFFLLGWAFSASIAFRWLRPRYAIFERALTDKVQLVCRIAFLLICFGGSNSNTNIAYLDLKFRAPEYYQRTLQRTLDMQQAQYSGKVGRVASVLSAPESYKQPKILYTVPYNDNDVVGFAHYYGVDSVLAQP</sequence>
<evidence type="ECO:0000313" key="3">
    <source>
        <dbReference type="Proteomes" id="UP000194873"/>
    </source>
</evidence>
<evidence type="ECO:0000313" key="2">
    <source>
        <dbReference type="EMBL" id="OUJ73148.1"/>
    </source>
</evidence>
<accession>A0A243WC86</accession>
<dbReference type="AlphaFoldDB" id="A0A243WC86"/>
<feature type="transmembrane region" description="Helical" evidence="1">
    <location>
        <begin position="101"/>
        <end position="122"/>
    </location>
</feature>
<feature type="transmembrane region" description="Helical" evidence="1">
    <location>
        <begin position="233"/>
        <end position="256"/>
    </location>
</feature>
<protein>
    <recommendedName>
        <fullName evidence="4">Glycosyltransferase RgtA/B/C/D-like domain-containing protein</fullName>
    </recommendedName>
</protein>
<dbReference type="Proteomes" id="UP000194873">
    <property type="component" value="Unassembled WGS sequence"/>
</dbReference>
<dbReference type="EMBL" id="MTSE01000007">
    <property type="protein sequence ID" value="OUJ73148.1"/>
    <property type="molecule type" value="Genomic_DNA"/>
</dbReference>
<proteinExistence type="predicted"/>
<keyword evidence="3" id="KW-1185">Reference proteome</keyword>
<feature type="transmembrane region" description="Helical" evidence="1">
    <location>
        <begin position="293"/>
        <end position="311"/>
    </location>
</feature>